<dbReference type="EMBL" id="JH431446">
    <property type="status" value="NOT_ANNOTATED_CDS"/>
    <property type="molecule type" value="Genomic_DNA"/>
</dbReference>
<evidence type="ECO:0000256" key="7">
    <source>
        <dbReference type="RuleBase" id="RU000682"/>
    </source>
</evidence>
<keyword evidence="3 6" id="KW-0238">DNA-binding</keyword>
<dbReference type="STRING" id="126957.T1ISS5"/>
<name>T1ISS5_STRMM</name>
<keyword evidence="10" id="KW-1185">Reference proteome</keyword>
<dbReference type="SUPFAM" id="SSF46689">
    <property type="entry name" value="Homeodomain-like"/>
    <property type="match status" value="1"/>
</dbReference>
<dbReference type="PhylomeDB" id="T1ISS5"/>
<reference evidence="9" key="2">
    <citation type="submission" date="2015-02" db="UniProtKB">
        <authorList>
            <consortium name="EnsemblMetazoa"/>
        </authorList>
    </citation>
    <scope>IDENTIFICATION</scope>
</reference>
<dbReference type="Pfam" id="PF00046">
    <property type="entry name" value="Homeodomain"/>
    <property type="match status" value="1"/>
</dbReference>
<dbReference type="HOGENOM" id="CLU_067201_0_0_1"/>
<dbReference type="InterPro" id="IPR020479">
    <property type="entry name" value="HD_metazoa"/>
</dbReference>
<protein>
    <recommendedName>
        <fullName evidence="8">Homeobox domain-containing protein</fullName>
    </recommendedName>
</protein>
<dbReference type="PANTHER" id="PTHR45946">
    <property type="entry name" value="HOMEOBOX PROTEIN ROUGH-RELATED"/>
    <property type="match status" value="1"/>
</dbReference>
<keyword evidence="5 6" id="KW-0539">Nucleus</keyword>
<dbReference type="EnsemblMetazoa" id="SMAR004159-RA">
    <property type="protein sequence ID" value="SMAR004159-PA"/>
    <property type="gene ID" value="SMAR004159"/>
</dbReference>
<evidence type="ECO:0000256" key="1">
    <source>
        <dbReference type="ARBA" id="ARBA00004123"/>
    </source>
</evidence>
<dbReference type="InterPro" id="IPR017970">
    <property type="entry name" value="Homeobox_CS"/>
</dbReference>
<evidence type="ECO:0000259" key="8">
    <source>
        <dbReference type="PROSITE" id="PS50071"/>
    </source>
</evidence>
<evidence type="ECO:0000256" key="4">
    <source>
        <dbReference type="ARBA" id="ARBA00023155"/>
    </source>
</evidence>
<organism evidence="9 10">
    <name type="scientific">Strigamia maritima</name>
    <name type="common">European centipede</name>
    <name type="synonym">Geophilus maritimus</name>
    <dbReference type="NCBI Taxonomy" id="126957"/>
    <lineage>
        <taxon>Eukaryota</taxon>
        <taxon>Metazoa</taxon>
        <taxon>Ecdysozoa</taxon>
        <taxon>Arthropoda</taxon>
        <taxon>Myriapoda</taxon>
        <taxon>Chilopoda</taxon>
        <taxon>Pleurostigmophora</taxon>
        <taxon>Geophilomorpha</taxon>
        <taxon>Linotaeniidae</taxon>
        <taxon>Strigamia</taxon>
    </lineage>
</organism>
<feature type="domain" description="Homeobox" evidence="8">
    <location>
        <begin position="233"/>
        <end position="293"/>
    </location>
</feature>
<dbReference type="SMART" id="SM00389">
    <property type="entry name" value="HOX"/>
    <property type="match status" value="1"/>
</dbReference>
<dbReference type="PROSITE" id="PS50071">
    <property type="entry name" value="HOMEOBOX_2"/>
    <property type="match status" value="1"/>
</dbReference>
<dbReference type="GO" id="GO:0000978">
    <property type="term" value="F:RNA polymerase II cis-regulatory region sequence-specific DNA binding"/>
    <property type="evidence" value="ECO:0007669"/>
    <property type="project" value="TreeGrafter"/>
</dbReference>
<dbReference type="AlphaFoldDB" id="T1ISS5"/>
<dbReference type="InterPro" id="IPR046327">
    <property type="entry name" value="HXA1/B1/D1"/>
</dbReference>
<dbReference type="Gene3D" id="1.10.10.60">
    <property type="entry name" value="Homeodomain-like"/>
    <property type="match status" value="1"/>
</dbReference>
<sequence>MNPNVTFSEHTYYGDPTSFAGDVTAQVYYTPTVTTALSDELYCGGGETLNPKSPPPPPLQLPADLPERSDQQIITDNGLSYTNLDAEPFINGFAPCSSIPINNHIGGYRELDFADITAQASGHYAYLDAAEPPSAAYLPQNNNPLYGGPTPSSCMLASAAVDTFTNQQHVATHSFQHQQPQQSITSHTPVPTFKWMQVTRKQVKSSSNCTTYSQNYASATNRISTRNCNDFAANNISGRTNFTTKQLTELEKEFHFNKYLTRARRIEIASALQLNEVQVKIWFQNRRMKQKKRIKEGSYFVPEPSIQTYTADDVFNELVGETNLISLPTSKETSSQ</sequence>
<comment type="subcellular location">
    <subcellularLocation>
        <location evidence="1 6 7">Nucleus</location>
    </subcellularLocation>
</comment>
<evidence type="ECO:0000313" key="9">
    <source>
        <dbReference type="EnsemblMetazoa" id="SMAR004159-PA"/>
    </source>
</evidence>
<dbReference type="eggNOG" id="KOG0489">
    <property type="taxonomic scope" value="Eukaryota"/>
</dbReference>
<dbReference type="InterPro" id="IPR009057">
    <property type="entry name" value="Homeodomain-like_sf"/>
</dbReference>
<keyword evidence="4 6" id="KW-0371">Homeobox</keyword>
<dbReference type="PRINTS" id="PR00024">
    <property type="entry name" value="HOMEOBOX"/>
</dbReference>
<evidence type="ECO:0000256" key="6">
    <source>
        <dbReference type="PROSITE-ProRule" id="PRU00108"/>
    </source>
</evidence>
<feature type="DNA-binding region" description="Homeobox" evidence="6">
    <location>
        <begin position="235"/>
        <end position="294"/>
    </location>
</feature>
<dbReference type="Proteomes" id="UP000014500">
    <property type="component" value="Unassembled WGS sequence"/>
</dbReference>
<dbReference type="InterPro" id="IPR001356">
    <property type="entry name" value="HD"/>
</dbReference>
<dbReference type="CDD" id="cd00086">
    <property type="entry name" value="homeodomain"/>
    <property type="match status" value="1"/>
</dbReference>
<dbReference type="GO" id="GO:0005634">
    <property type="term" value="C:nucleus"/>
    <property type="evidence" value="ECO:0007669"/>
    <property type="project" value="UniProtKB-SubCell"/>
</dbReference>
<keyword evidence="2" id="KW-0217">Developmental protein</keyword>
<dbReference type="OMA" id="CNDFAAN"/>
<accession>T1ISS5</accession>
<dbReference type="PANTHER" id="PTHR45946:SF4">
    <property type="entry name" value="HOMEOBOX PROTEIN ROUGH-RELATED"/>
    <property type="match status" value="1"/>
</dbReference>
<evidence type="ECO:0000256" key="5">
    <source>
        <dbReference type="ARBA" id="ARBA00023242"/>
    </source>
</evidence>
<reference evidence="10" key="1">
    <citation type="submission" date="2011-05" db="EMBL/GenBank/DDBJ databases">
        <authorList>
            <person name="Richards S.R."/>
            <person name="Qu J."/>
            <person name="Jiang H."/>
            <person name="Jhangiani S.N."/>
            <person name="Agravi P."/>
            <person name="Goodspeed R."/>
            <person name="Gross S."/>
            <person name="Mandapat C."/>
            <person name="Jackson L."/>
            <person name="Mathew T."/>
            <person name="Pu L."/>
            <person name="Thornton R."/>
            <person name="Saada N."/>
            <person name="Wilczek-Boney K.B."/>
            <person name="Lee S."/>
            <person name="Kovar C."/>
            <person name="Wu Y."/>
            <person name="Scherer S.E."/>
            <person name="Worley K.C."/>
            <person name="Muzny D.M."/>
            <person name="Gibbs R."/>
        </authorList>
    </citation>
    <scope>NUCLEOTIDE SEQUENCE</scope>
    <source>
        <strain evidence="10">Brora</strain>
    </source>
</reference>
<evidence type="ECO:0000313" key="10">
    <source>
        <dbReference type="Proteomes" id="UP000014500"/>
    </source>
</evidence>
<dbReference type="FunFam" id="1.10.10.60:FF:000113">
    <property type="entry name" value="homeobox protein Hox-B1"/>
    <property type="match status" value="1"/>
</dbReference>
<evidence type="ECO:0000256" key="3">
    <source>
        <dbReference type="ARBA" id="ARBA00023125"/>
    </source>
</evidence>
<dbReference type="GO" id="GO:0000981">
    <property type="term" value="F:DNA-binding transcription factor activity, RNA polymerase II-specific"/>
    <property type="evidence" value="ECO:0007669"/>
    <property type="project" value="InterPro"/>
</dbReference>
<dbReference type="PROSITE" id="PS00027">
    <property type="entry name" value="HOMEOBOX_1"/>
    <property type="match status" value="1"/>
</dbReference>
<proteinExistence type="predicted"/>
<evidence type="ECO:0000256" key="2">
    <source>
        <dbReference type="ARBA" id="ARBA00022473"/>
    </source>
</evidence>